<organism evidence="9 10">
    <name type="scientific">Allacma fusca</name>
    <dbReference type="NCBI Taxonomy" id="39272"/>
    <lineage>
        <taxon>Eukaryota</taxon>
        <taxon>Metazoa</taxon>
        <taxon>Ecdysozoa</taxon>
        <taxon>Arthropoda</taxon>
        <taxon>Hexapoda</taxon>
        <taxon>Collembola</taxon>
        <taxon>Symphypleona</taxon>
        <taxon>Sminthuridae</taxon>
        <taxon>Allacma</taxon>
    </lineage>
</organism>
<dbReference type="FunFam" id="3.30.160.60:FF:000145">
    <property type="entry name" value="Zinc finger protein 574"/>
    <property type="match status" value="1"/>
</dbReference>
<dbReference type="OrthoDB" id="3176202at2759"/>
<dbReference type="GO" id="GO:0005634">
    <property type="term" value="C:nucleus"/>
    <property type="evidence" value="ECO:0007669"/>
    <property type="project" value="UniProtKB-SubCell"/>
</dbReference>
<feature type="domain" description="C2H2-type" evidence="8">
    <location>
        <begin position="684"/>
        <end position="704"/>
    </location>
</feature>
<comment type="caution">
    <text evidence="9">The sequence shown here is derived from an EMBL/GenBank/DDBJ whole genome shotgun (WGS) entry which is preliminary data.</text>
</comment>
<evidence type="ECO:0000256" key="6">
    <source>
        <dbReference type="ARBA" id="ARBA00023242"/>
    </source>
</evidence>
<keyword evidence="2" id="KW-0479">Metal-binding</keyword>
<name>A0A8J2PBB5_9HEXA</name>
<evidence type="ECO:0000256" key="1">
    <source>
        <dbReference type="ARBA" id="ARBA00004123"/>
    </source>
</evidence>
<evidence type="ECO:0000256" key="5">
    <source>
        <dbReference type="ARBA" id="ARBA00022833"/>
    </source>
</evidence>
<dbReference type="PROSITE" id="PS00028">
    <property type="entry name" value="ZINC_FINGER_C2H2_1"/>
    <property type="match status" value="8"/>
</dbReference>
<dbReference type="GO" id="GO:0008270">
    <property type="term" value="F:zinc ion binding"/>
    <property type="evidence" value="ECO:0007669"/>
    <property type="project" value="UniProtKB-KW"/>
</dbReference>
<feature type="domain" description="C2H2-type" evidence="8">
    <location>
        <begin position="174"/>
        <end position="202"/>
    </location>
</feature>
<keyword evidence="4 7" id="KW-0863">Zinc-finger</keyword>
<keyword evidence="10" id="KW-1185">Reference proteome</keyword>
<dbReference type="GO" id="GO:0000981">
    <property type="term" value="F:DNA-binding transcription factor activity, RNA polymerase II-specific"/>
    <property type="evidence" value="ECO:0007669"/>
    <property type="project" value="TreeGrafter"/>
</dbReference>
<dbReference type="PROSITE" id="PS50157">
    <property type="entry name" value="ZINC_FINGER_C2H2_2"/>
    <property type="match status" value="10"/>
</dbReference>
<evidence type="ECO:0000313" key="9">
    <source>
        <dbReference type="EMBL" id="CAG7730731.1"/>
    </source>
</evidence>
<dbReference type="EMBL" id="CAJVCH010199375">
    <property type="protein sequence ID" value="CAG7730731.1"/>
    <property type="molecule type" value="Genomic_DNA"/>
</dbReference>
<dbReference type="InterPro" id="IPR013087">
    <property type="entry name" value="Znf_C2H2_type"/>
</dbReference>
<keyword evidence="5" id="KW-0862">Zinc</keyword>
<proteinExistence type="predicted"/>
<comment type="subcellular location">
    <subcellularLocation>
        <location evidence="1">Nucleus</location>
    </subcellularLocation>
</comment>
<evidence type="ECO:0000256" key="3">
    <source>
        <dbReference type="ARBA" id="ARBA00022737"/>
    </source>
</evidence>
<keyword evidence="3" id="KW-0677">Repeat</keyword>
<evidence type="ECO:0000313" key="10">
    <source>
        <dbReference type="Proteomes" id="UP000708208"/>
    </source>
</evidence>
<sequence>MCALHLQVNCYWTWNLPSEEESRFKFCTLLSSEPNFTVSVKYPSVVQWTLGSWPLLYQENCWTSSISIKMNTALQLQQPQQPQQQEQNGHTPSMKQLNYFANMQILDGIHDEERNRPFICSVCSASYKTRTHLRRHMFVHLSCRPYPCRDCGKGFNRKEHLNKHTEAVHSGTKYECGFCGKEISRKDHLNRHIKNMHSSVQYSMNGNNSGMNTMNGSLQISFKNEQQGVNSIQNPQGQQANVQHHDNVIKVNLPCALKQKAQLSFLTPSQITRDHHYTKSKSKSSIHFKAKANQDTAGVSNPSQFSLGEMKPEMKSGQLSGSDKKFVFQVYNCTECNSTFTTEKDFSFHSRTHKPQPYKCSECPRAYTRREKLTEHIRCFHQGQKFSCEYCHKALSRKDHVLRHVRSVHPEVLANRFVTMAEDMDTQSRLLNYNPSSSAQTSLPTQAASTSSSAAALHGEMNILLRSVCHICLKVFGTAYHLSRHMESCHNGDIRPYNCTACSKQFKRKDHLTKHMKSHCPSVKKMNEMETNGIDAIDSLQILMSSPEDEVIQENQKNLDLTELFSSGANTTHEKTLSMGNSDIKIDVNHLFNVEAGANNIDGMNDGNANVTTFPCGHCQKEFTDRDRLIQHLQVHSSNEMLEKVKNNPPNNHTMWKPIHVQSNTNNPGDLNNSNVSDVSVATYPCGHCQKEFTDRSRLIQHLQ</sequence>
<evidence type="ECO:0000256" key="4">
    <source>
        <dbReference type="ARBA" id="ARBA00022771"/>
    </source>
</evidence>
<protein>
    <recommendedName>
        <fullName evidence="8">C2H2-type domain-containing protein</fullName>
    </recommendedName>
</protein>
<feature type="domain" description="C2H2-type" evidence="8">
    <location>
        <begin position="358"/>
        <end position="386"/>
    </location>
</feature>
<dbReference type="PANTHER" id="PTHR23235">
    <property type="entry name" value="KRUEPPEL-LIKE TRANSCRIPTION FACTOR"/>
    <property type="match status" value="1"/>
</dbReference>
<dbReference type="Proteomes" id="UP000708208">
    <property type="component" value="Unassembled WGS sequence"/>
</dbReference>
<dbReference type="SMART" id="SM00355">
    <property type="entry name" value="ZnF_C2H2"/>
    <property type="match status" value="10"/>
</dbReference>
<feature type="domain" description="C2H2-type" evidence="8">
    <location>
        <begin position="118"/>
        <end position="145"/>
    </location>
</feature>
<dbReference type="GO" id="GO:0000978">
    <property type="term" value="F:RNA polymerase II cis-regulatory region sequence-specific DNA binding"/>
    <property type="evidence" value="ECO:0007669"/>
    <property type="project" value="TreeGrafter"/>
</dbReference>
<reference evidence="9" key="1">
    <citation type="submission" date="2021-06" db="EMBL/GenBank/DDBJ databases">
        <authorList>
            <person name="Hodson N. C."/>
            <person name="Mongue J. A."/>
            <person name="Jaron S. K."/>
        </authorList>
    </citation>
    <scope>NUCLEOTIDE SEQUENCE</scope>
</reference>
<gene>
    <name evidence="9" type="ORF">AFUS01_LOCUS19352</name>
</gene>
<dbReference type="AlphaFoldDB" id="A0A8J2PBB5"/>
<evidence type="ECO:0000256" key="7">
    <source>
        <dbReference type="PROSITE-ProRule" id="PRU00042"/>
    </source>
</evidence>
<dbReference type="FunFam" id="3.30.160.60:FF:000100">
    <property type="entry name" value="Zinc finger 45-like"/>
    <property type="match status" value="1"/>
</dbReference>
<evidence type="ECO:0000256" key="2">
    <source>
        <dbReference type="ARBA" id="ARBA00022723"/>
    </source>
</evidence>
<feature type="domain" description="C2H2-type" evidence="8">
    <location>
        <begin position="497"/>
        <end position="519"/>
    </location>
</feature>
<feature type="domain" description="C2H2-type" evidence="8">
    <location>
        <begin position="146"/>
        <end position="174"/>
    </location>
</feature>
<dbReference type="PANTHER" id="PTHR23235:SF120">
    <property type="entry name" value="KRUPPEL-LIKE FACTOR 15"/>
    <property type="match status" value="1"/>
</dbReference>
<feature type="domain" description="C2H2-type" evidence="8">
    <location>
        <begin position="467"/>
        <end position="495"/>
    </location>
</feature>
<evidence type="ECO:0000259" key="8">
    <source>
        <dbReference type="PROSITE" id="PS50157"/>
    </source>
</evidence>
<feature type="domain" description="C2H2-type" evidence="8">
    <location>
        <begin position="331"/>
        <end position="358"/>
    </location>
</feature>
<dbReference type="Pfam" id="PF00096">
    <property type="entry name" value="zf-C2H2"/>
    <property type="match status" value="8"/>
</dbReference>
<keyword evidence="6" id="KW-0539">Nucleus</keyword>
<feature type="domain" description="C2H2-type" evidence="8">
    <location>
        <begin position="386"/>
        <end position="409"/>
    </location>
</feature>
<feature type="domain" description="C2H2-type" evidence="8">
    <location>
        <begin position="614"/>
        <end position="641"/>
    </location>
</feature>
<accession>A0A8J2PBB5</accession>